<keyword evidence="1" id="KW-1133">Transmembrane helix</keyword>
<proteinExistence type="predicted"/>
<comment type="caution">
    <text evidence="2">The sequence shown here is derived from an EMBL/GenBank/DDBJ whole genome shotgun (WGS) entry which is preliminary data.</text>
</comment>
<evidence type="ECO:0008006" key="4">
    <source>
        <dbReference type="Google" id="ProtNLM"/>
    </source>
</evidence>
<dbReference type="Proteomes" id="UP000028725">
    <property type="component" value="Unassembled WGS sequence"/>
</dbReference>
<keyword evidence="1" id="KW-0472">Membrane</keyword>
<sequence length="326" mass="36437">MLWLWAPLAVAQPLHQQLDAGAQRAWVKGVSQERQAAAAALFKEGNGYYEKAVFLRAAELYRQALEQWDHPAIHYNLALALMDTGLKLELREHLEAAMRYGEAPLDQKMLEHARNLRVFVEKQLVRVEVSCEVSGASVTMDGRPLLTAPGHYEGWALPGSHVFVAAKKGYPPNERVRNPREGETLTLNIDGLYDDRELTRYRRIWAPWKSWAVVGAGVALAAGGGLLHLQGRDDLRSFDARATECGLLGCVPSSEFEDLRNRGRQFQKVAMGTYVAGGALIVTGAVLAYINRAEPYRLTPDEYEQDTHIALQIGTARRELLVTFRF</sequence>
<feature type="transmembrane region" description="Helical" evidence="1">
    <location>
        <begin position="269"/>
        <end position="290"/>
    </location>
</feature>
<gene>
    <name evidence="2" type="ORF">DB31_1362</name>
</gene>
<dbReference type="AlphaFoldDB" id="A0A085WC33"/>
<evidence type="ECO:0000256" key="1">
    <source>
        <dbReference type="SAM" id="Phobius"/>
    </source>
</evidence>
<evidence type="ECO:0000313" key="2">
    <source>
        <dbReference type="EMBL" id="KFE65246.1"/>
    </source>
</evidence>
<evidence type="ECO:0000313" key="3">
    <source>
        <dbReference type="Proteomes" id="UP000028725"/>
    </source>
</evidence>
<reference evidence="2 3" key="1">
    <citation type="submission" date="2014-04" db="EMBL/GenBank/DDBJ databases">
        <title>Genome assembly of Hyalangium minutum DSM 14724.</title>
        <authorList>
            <person name="Sharma G."/>
            <person name="Subramanian S."/>
        </authorList>
    </citation>
    <scope>NUCLEOTIDE SEQUENCE [LARGE SCALE GENOMIC DNA]</scope>
    <source>
        <strain evidence="2 3">DSM 14724</strain>
    </source>
</reference>
<organism evidence="2 3">
    <name type="scientific">Hyalangium minutum</name>
    <dbReference type="NCBI Taxonomy" id="394096"/>
    <lineage>
        <taxon>Bacteria</taxon>
        <taxon>Pseudomonadati</taxon>
        <taxon>Myxococcota</taxon>
        <taxon>Myxococcia</taxon>
        <taxon>Myxococcales</taxon>
        <taxon>Cystobacterineae</taxon>
        <taxon>Archangiaceae</taxon>
        <taxon>Hyalangium</taxon>
    </lineage>
</organism>
<keyword evidence="3" id="KW-1185">Reference proteome</keyword>
<dbReference type="OrthoDB" id="5521179at2"/>
<dbReference type="RefSeq" id="WP_157232216.1">
    <property type="nucleotide sequence ID" value="NZ_JMCB01000012.1"/>
</dbReference>
<dbReference type="STRING" id="394096.DB31_1362"/>
<protein>
    <recommendedName>
        <fullName evidence="4">PEGA domain-containing protein</fullName>
    </recommendedName>
</protein>
<dbReference type="InterPro" id="IPR011990">
    <property type="entry name" value="TPR-like_helical_dom_sf"/>
</dbReference>
<dbReference type="EMBL" id="JMCB01000012">
    <property type="protein sequence ID" value="KFE65246.1"/>
    <property type="molecule type" value="Genomic_DNA"/>
</dbReference>
<dbReference type="Gene3D" id="1.25.40.10">
    <property type="entry name" value="Tetratricopeptide repeat domain"/>
    <property type="match status" value="1"/>
</dbReference>
<keyword evidence="1" id="KW-0812">Transmembrane</keyword>
<name>A0A085WC33_9BACT</name>
<accession>A0A085WC33</accession>